<evidence type="ECO:0000313" key="1">
    <source>
        <dbReference type="EMBL" id="EPS39635.1"/>
    </source>
</evidence>
<dbReference type="EMBL" id="AQGS01000464">
    <property type="protein sequence ID" value="EPS39635.1"/>
    <property type="molecule type" value="Genomic_DNA"/>
</dbReference>
<dbReference type="AlphaFoldDB" id="S8A9E4"/>
<gene>
    <name evidence="1" type="ORF">H072_6560</name>
</gene>
<accession>S8A9E4</accession>
<proteinExistence type="predicted"/>
<protein>
    <submittedName>
        <fullName evidence="1">Uncharacterized protein</fullName>
    </submittedName>
</protein>
<reference evidence="1 2" key="1">
    <citation type="journal article" date="2013" name="PLoS Genet.">
        <title>Genomic mechanisms accounting for the adaptation to parasitism in nematode-trapping fungi.</title>
        <authorList>
            <person name="Meerupati T."/>
            <person name="Andersson K.M."/>
            <person name="Friman E."/>
            <person name="Kumar D."/>
            <person name="Tunlid A."/>
            <person name="Ahren D."/>
        </authorList>
    </citation>
    <scope>NUCLEOTIDE SEQUENCE [LARGE SCALE GENOMIC DNA]</scope>
    <source>
        <strain evidence="1 2">CBS 200.50</strain>
    </source>
</reference>
<name>S8A9E4_DACHA</name>
<evidence type="ECO:0000313" key="2">
    <source>
        <dbReference type="Proteomes" id="UP000015100"/>
    </source>
</evidence>
<keyword evidence="2" id="KW-1185">Reference proteome</keyword>
<comment type="caution">
    <text evidence="1">The sequence shown here is derived from an EMBL/GenBank/DDBJ whole genome shotgun (WGS) entry which is preliminary data.</text>
</comment>
<reference evidence="2" key="2">
    <citation type="submission" date="2013-04" db="EMBL/GenBank/DDBJ databases">
        <title>Genomic mechanisms accounting for the adaptation to parasitism in nematode-trapping fungi.</title>
        <authorList>
            <person name="Ahren D.G."/>
        </authorList>
    </citation>
    <scope>NUCLEOTIDE SEQUENCE [LARGE SCALE GENOMIC DNA]</scope>
    <source>
        <strain evidence="2">CBS 200.50</strain>
    </source>
</reference>
<dbReference type="Proteomes" id="UP000015100">
    <property type="component" value="Unassembled WGS sequence"/>
</dbReference>
<organism evidence="1 2">
    <name type="scientific">Dactylellina haptotyla (strain CBS 200.50)</name>
    <name type="common">Nematode-trapping fungus</name>
    <name type="synonym">Monacrosporium haptotylum</name>
    <dbReference type="NCBI Taxonomy" id="1284197"/>
    <lineage>
        <taxon>Eukaryota</taxon>
        <taxon>Fungi</taxon>
        <taxon>Dikarya</taxon>
        <taxon>Ascomycota</taxon>
        <taxon>Pezizomycotina</taxon>
        <taxon>Orbiliomycetes</taxon>
        <taxon>Orbiliales</taxon>
        <taxon>Orbiliaceae</taxon>
        <taxon>Dactylellina</taxon>
    </lineage>
</organism>
<sequence>MDLRASIEPGVFFQDNSKGTEKGIDGGHVDIRDGDTDEMEFRSDGAGDAEVGWLSRPKSSREFGLFVAAQIYLIRFSTLTEAAGKNNAPTCKATTKTLLKTSWATKCNTVIKTKTFTKYSDVVKTAHGTTTVTQVTTVFDEAPEATKAAEQTCPPSKTVKNARRSCLPQPKCKSCRKTVTTTKTFDCKCVGQKPPVTVFDYKTKCPGDCACYTHTSWVPARRCTARPVLVTAIQ</sequence>
<dbReference type="HOGENOM" id="CLU_1184966_0_0_1"/>
<dbReference type="OMA" id="CACYTHT"/>